<accession>A0ABD2BS47</accession>
<feature type="region of interest" description="Disordered" evidence="1">
    <location>
        <begin position="19"/>
        <end position="45"/>
    </location>
</feature>
<keyword evidence="3" id="KW-1185">Reference proteome</keyword>
<proteinExistence type="predicted"/>
<evidence type="ECO:0000256" key="1">
    <source>
        <dbReference type="SAM" id="MobiDB-lite"/>
    </source>
</evidence>
<organism evidence="2 3">
    <name type="scientific">Vespula squamosa</name>
    <name type="common">Southern yellow jacket</name>
    <name type="synonym">Wasp</name>
    <dbReference type="NCBI Taxonomy" id="30214"/>
    <lineage>
        <taxon>Eukaryota</taxon>
        <taxon>Metazoa</taxon>
        <taxon>Ecdysozoa</taxon>
        <taxon>Arthropoda</taxon>
        <taxon>Hexapoda</taxon>
        <taxon>Insecta</taxon>
        <taxon>Pterygota</taxon>
        <taxon>Neoptera</taxon>
        <taxon>Endopterygota</taxon>
        <taxon>Hymenoptera</taxon>
        <taxon>Apocrita</taxon>
        <taxon>Aculeata</taxon>
        <taxon>Vespoidea</taxon>
        <taxon>Vespidae</taxon>
        <taxon>Vespinae</taxon>
        <taxon>Vespula</taxon>
    </lineage>
</organism>
<name>A0ABD2BS47_VESSQ</name>
<gene>
    <name evidence="2" type="ORF">V1478_003223</name>
</gene>
<dbReference type="EMBL" id="JAUDFV010000064">
    <property type="protein sequence ID" value="KAL2735583.1"/>
    <property type="molecule type" value="Genomic_DNA"/>
</dbReference>
<dbReference type="Proteomes" id="UP001607302">
    <property type="component" value="Unassembled WGS sequence"/>
</dbReference>
<reference evidence="2 3" key="1">
    <citation type="journal article" date="2024" name="Ann. Entomol. Soc. Am.">
        <title>Genomic analyses of the southern and eastern yellowjacket wasps (Hymenoptera: Vespidae) reveal evolutionary signatures of social life.</title>
        <authorList>
            <person name="Catto M.A."/>
            <person name="Caine P.B."/>
            <person name="Orr S.E."/>
            <person name="Hunt B.G."/>
            <person name="Goodisman M.A.D."/>
        </authorList>
    </citation>
    <scope>NUCLEOTIDE SEQUENCE [LARGE SCALE GENOMIC DNA]</scope>
    <source>
        <strain evidence="2">233</strain>
        <tissue evidence="2">Head and thorax</tissue>
    </source>
</reference>
<evidence type="ECO:0000313" key="3">
    <source>
        <dbReference type="Proteomes" id="UP001607302"/>
    </source>
</evidence>
<feature type="compositionally biased region" description="Acidic residues" evidence="1">
    <location>
        <begin position="33"/>
        <end position="45"/>
    </location>
</feature>
<evidence type="ECO:0000313" key="2">
    <source>
        <dbReference type="EMBL" id="KAL2735583.1"/>
    </source>
</evidence>
<sequence length="90" mass="10731">MAKERKNLYDNYSKGESINHEDLYHRAHSNRVEEEEEEGEEEEDINQNYFLTTKAAILHSVYDILFQYNFGAYKIKRTKEPQLPAEKCTK</sequence>
<protein>
    <submittedName>
        <fullName evidence="2">Uncharacterized protein</fullName>
    </submittedName>
</protein>
<comment type="caution">
    <text evidence="2">The sequence shown here is derived from an EMBL/GenBank/DDBJ whole genome shotgun (WGS) entry which is preliminary data.</text>
</comment>
<dbReference type="AlphaFoldDB" id="A0ABD2BS47"/>